<dbReference type="Pfam" id="PF00226">
    <property type="entry name" value="DnaJ"/>
    <property type="match status" value="1"/>
</dbReference>
<feature type="transmembrane region" description="Helical" evidence="6">
    <location>
        <begin position="446"/>
        <end position="467"/>
    </location>
</feature>
<dbReference type="SUPFAM" id="SSF46565">
    <property type="entry name" value="Chaperone J-domain"/>
    <property type="match status" value="1"/>
</dbReference>
<evidence type="ECO:0000256" key="4">
    <source>
        <dbReference type="SAM" id="Coils"/>
    </source>
</evidence>
<dbReference type="PANTHER" id="PTHR44157">
    <property type="entry name" value="DNAJ HOMOLOG SUBFAMILY C MEMBER 11"/>
    <property type="match status" value="1"/>
</dbReference>
<dbReference type="Proteomes" id="UP001233271">
    <property type="component" value="Chromosome 2"/>
</dbReference>
<dbReference type="GO" id="GO:0016020">
    <property type="term" value="C:membrane"/>
    <property type="evidence" value="ECO:0007669"/>
    <property type="project" value="UniProtKB-SubCell"/>
</dbReference>
<dbReference type="Gene3D" id="1.10.287.110">
    <property type="entry name" value="DnaJ domain"/>
    <property type="match status" value="1"/>
</dbReference>
<feature type="coiled-coil region" evidence="4">
    <location>
        <begin position="471"/>
        <end position="498"/>
    </location>
</feature>
<dbReference type="SMART" id="SM00271">
    <property type="entry name" value="DnaJ"/>
    <property type="match status" value="1"/>
</dbReference>
<feature type="domain" description="J" evidence="7">
    <location>
        <begin position="54"/>
        <end position="122"/>
    </location>
</feature>
<dbReference type="Pfam" id="PF22774">
    <property type="entry name" value="DNAJC11_beta-barrel"/>
    <property type="match status" value="1"/>
</dbReference>
<gene>
    <name evidence="8" type="ORF">CcaverHIS019_0212660</name>
</gene>
<reference evidence="8" key="1">
    <citation type="journal article" date="2023" name="BMC Genomics">
        <title>Chromosome-level genome assemblies of Cutaneotrichosporon spp. (Trichosporonales, Basidiomycota) reveal imbalanced evolution between nucleotide sequences and chromosome synteny.</title>
        <authorList>
            <person name="Kobayashi Y."/>
            <person name="Kayamori A."/>
            <person name="Aoki K."/>
            <person name="Shiwa Y."/>
            <person name="Matsutani M."/>
            <person name="Fujita N."/>
            <person name="Sugita T."/>
            <person name="Iwasaki W."/>
            <person name="Tanaka N."/>
            <person name="Takashima M."/>
        </authorList>
    </citation>
    <scope>NUCLEOTIDE SEQUENCE</scope>
    <source>
        <strain evidence="8">HIS019</strain>
    </source>
</reference>
<comment type="subcellular location">
    <subcellularLocation>
        <location evidence="1">Membrane</location>
    </subcellularLocation>
</comment>
<dbReference type="PRINTS" id="PR00625">
    <property type="entry name" value="JDOMAIN"/>
</dbReference>
<dbReference type="Pfam" id="PF11875">
    <property type="entry name" value="DnaJ-like_C11_C"/>
    <property type="match status" value="1"/>
</dbReference>
<evidence type="ECO:0000259" key="7">
    <source>
        <dbReference type="PROSITE" id="PS50076"/>
    </source>
</evidence>
<dbReference type="AlphaFoldDB" id="A0AA48I2A6"/>
<evidence type="ECO:0000313" key="9">
    <source>
        <dbReference type="Proteomes" id="UP001233271"/>
    </source>
</evidence>
<dbReference type="InterPro" id="IPR001623">
    <property type="entry name" value="DnaJ_domain"/>
</dbReference>
<protein>
    <recommendedName>
        <fullName evidence="7">J domain-containing protein</fullName>
    </recommendedName>
</protein>
<dbReference type="InterPro" id="IPR018253">
    <property type="entry name" value="DnaJ_domain_CS"/>
</dbReference>
<evidence type="ECO:0000256" key="1">
    <source>
        <dbReference type="ARBA" id="ARBA00004370"/>
    </source>
</evidence>
<proteinExistence type="predicted"/>
<evidence type="ECO:0000256" key="6">
    <source>
        <dbReference type="SAM" id="Phobius"/>
    </source>
</evidence>
<name>A0AA48I2A6_9TREE</name>
<evidence type="ECO:0000256" key="2">
    <source>
        <dbReference type="ARBA" id="ARBA00023136"/>
    </source>
</evidence>
<dbReference type="InterPro" id="IPR036869">
    <property type="entry name" value="J_dom_sf"/>
</dbReference>
<keyword evidence="2 6" id="KW-0472">Membrane</keyword>
<feature type="compositionally biased region" description="Polar residues" evidence="5">
    <location>
        <begin position="27"/>
        <end position="43"/>
    </location>
</feature>
<evidence type="ECO:0000256" key="3">
    <source>
        <dbReference type="ARBA" id="ARBA00023186"/>
    </source>
</evidence>
<keyword evidence="4" id="KW-0175">Coiled coil</keyword>
<sequence>MASIDPGPSAAFYRRFPGGADGPLQPSDPSTASPPLLDTSQSPREFLDSATTDGLYAILNVPRDASNAEIQQRYRTLAAQFHPDKQPDEERRRAAHGRFQDIQRAHEVLTDPARRTVYDMFGEEGLRTSWEVGPRNMSPAQMRRHYERQGDVKRKLDAEALVNSKGELNVTFDARGVFLPVSVFDDPQGKIDHSIVGRARRLAVGQTTLKHSFETPISDNTQLVVESTMAAMNGHGGANVSGTVRHQFSPRLWGQVSQSVLFPRITSVKANYTHDEMTFVTVNAIQQNWAAPPRLTMTLGRQLWPTTTGFVNYSTGFWALGPWGAQIPEELALQDSGSMSVGVTNAGIGGKGGWTVEAAAGLTSSAITADYTTFIAGLRLKLGAGLDIMDGVNGFMDGTARVTESTRVGAMVKVASSGVRLVLHFGRVGQRIRIPILLSFDANPHVVFWSTVLPIAGWAGFYHWWMVPRKQKRIERRIKRLRAEHANYITQKRQEAQEAILLMERAVASKAQSERARNGLVILDAYYGRATSFTPRGMREEDEDGYPVVTDVTVPVQALVADSKLYIPAGPAKYNLLGFYDPCIGENKRLRVRYLFNGKVHEVEVDDVSALRAPVREHAVE</sequence>
<keyword evidence="9" id="KW-1185">Reference proteome</keyword>
<dbReference type="GO" id="GO:0005739">
    <property type="term" value="C:mitochondrion"/>
    <property type="evidence" value="ECO:0007669"/>
    <property type="project" value="GOC"/>
</dbReference>
<dbReference type="CDD" id="cd06257">
    <property type="entry name" value="DnaJ"/>
    <property type="match status" value="1"/>
</dbReference>
<keyword evidence="6" id="KW-1133">Transmembrane helix</keyword>
<dbReference type="PROSITE" id="PS00636">
    <property type="entry name" value="DNAJ_1"/>
    <property type="match status" value="1"/>
</dbReference>
<keyword evidence="6" id="KW-0812">Transmembrane</keyword>
<dbReference type="InterPro" id="IPR055225">
    <property type="entry name" value="DNAJC11-like_beta-barrel"/>
</dbReference>
<evidence type="ECO:0000313" key="8">
    <source>
        <dbReference type="EMBL" id="BEI89904.1"/>
    </source>
</evidence>
<accession>A0AA48I2A6</accession>
<dbReference type="GeneID" id="85493775"/>
<dbReference type="GO" id="GO:0042407">
    <property type="term" value="P:cristae formation"/>
    <property type="evidence" value="ECO:0007669"/>
    <property type="project" value="TreeGrafter"/>
</dbReference>
<dbReference type="EMBL" id="AP028213">
    <property type="protein sequence ID" value="BEI89904.1"/>
    <property type="molecule type" value="Genomic_DNA"/>
</dbReference>
<dbReference type="InterPro" id="IPR024586">
    <property type="entry name" value="DnaJ-like_C11_C"/>
</dbReference>
<feature type="region of interest" description="Disordered" evidence="5">
    <location>
        <begin position="1"/>
        <end position="43"/>
    </location>
</feature>
<dbReference type="KEGG" id="ccac:CcaHIS019_0212660"/>
<organism evidence="8 9">
    <name type="scientific">Cutaneotrichosporon cavernicola</name>
    <dbReference type="NCBI Taxonomy" id="279322"/>
    <lineage>
        <taxon>Eukaryota</taxon>
        <taxon>Fungi</taxon>
        <taxon>Dikarya</taxon>
        <taxon>Basidiomycota</taxon>
        <taxon>Agaricomycotina</taxon>
        <taxon>Tremellomycetes</taxon>
        <taxon>Trichosporonales</taxon>
        <taxon>Trichosporonaceae</taxon>
        <taxon>Cutaneotrichosporon</taxon>
    </lineage>
</organism>
<dbReference type="RefSeq" id="XP_060455170.1">
    <property type="nucleotide sequence ID" value="XM_060598370.1"/>
</dbReference>
<evidence type="ECO:0000256" key="5">
    <source>
        <dbReference type="SAM" id="MobiDB-lite"/>
    </source>
</evidence>
<keyword evidence="3" id="KW-0143">Chaperone</keyword>
<dbReference type="InterPro" id="IPR052243">
    <property type="entry name" value="Mito_inner_membrane_organizer"/>
</dbReference>
<dbReference type="PANTHER" id="PTHR44157:SF1">
    <property type="entry name" value="DNAJ HOMOLOG SUBFAMILY C MEMBER 11"/>
    <property type="match status" value="1"/>
</dbReference>
<dbReference type="PROSITE" id="PS50076">
    <property type="entry name" value="DNAJ_2"/>
    <property type="match status" value="1"/>
</dbReference>